<dbReference type="OrthoDB" id="21214at2759"/>
<dbReference type="Pfam" id="PF05769">
    <property type="entry name" value="SIKE"/>
    <property type="match status" value="1"/>
</dbReference>
<feature type="coiled-coil region" evidence="3">
    <location>
        <begin position="52"/>
        <end position="105"/>
    </location>
</feature>
<evidence type="ECO:0000256" key="2">
    <source>
        <dbReference type="ARBA" id="ARBA00023054"/>
    </source>
</evidence>
<dbReference type="AlphaFoldDB" id="A0A9Q0MQB3"/>
<reference evidence="4" key="1">
    <citation type="submission" date="2022-07" db="EMBL/GenBank/DDBJ databases">
        <authorList>
            <person name="Trinca V."/>
            <person name="Uliana J.V.C."/>
            <person name="Torres T.T."/>
            <person name="Ward R.J."/>
            <person name="Monesi N."/>
        </authorList>
    </citation>
    <scope>NUCLEOTIDE SEQUENCE</scope>
    <source>
        <strain evidence="4">HSMRA1968</strain>
        <tissue evidence="4">Whole embryos</tissue>
    </source>
</reference>
<comment type="caution">
    <text evidence="4">The sequence shown here is derived from an EMBL/GenBank/DDBJ whole genome shotgun (WGS) entry which is preliminary data.</text>
</comment>
<evidence type="ECO:0000256" key="1">
    <source>
        <dbReference type="ARBA" id="ARBA00005537"/>
    </source>
</evidence>
<keyword evidence="2 3" id="KW-0175">Coiled coil</keyword>
<dbReference type="PANTHER" id="PTHR12186:SF2">
    <property type="entry name" value="FGFR1 ONCOGENE PARTNER 2 HOMOLOG"/>
    <property type="match status" value="1"/>
</dbReference>
<accession>A0A9Q0MQB3</accession>
<name>A0A9Q0MQB3_9DIPT</name>
<evidence type="ECO:0000313" key="5">
    <source>
        <dbReference type="Proteomes" id="UP001151699"/>
    </source>
</evidence>
<proteinExistence type="inferred from homology"/>
<gene>
    <name evidence="4" type="primary">FGFR1OP2</name>
    <name evidence="4" type="ORF">Bhyg_13820</name>
</gene>
<dbReference type="Proteomes" id="UP001151699">
    <property type="component" value="Chromosome C"/>
</dbReference>
<comment type="similarity">
    <text evidence="1">Belongs to the SIKE family.</text>
</comment>
<sequence length="200" mass="23424">MVDSLFDRKMTASIDKLVDDAKKMALRLRDRIVLGDSLVSQSEAINENLVTLKLLQNEFDALNKLARKTTNQQLVKTINNEYPHIREIQMENRELRACLNDHQRALEHIMTKFRQHTQHSVLNSKFDFPIEEMKLQKQQKLNSGENEKILEMAAVMQKAASLNEEKENEQIELIDRLMAENMNLRQLLQIPEKEENIKDN</sequence>
<organism evidence="4 5">
    <name type="scientific">Pseudolycoriella hygida</name>
    <dbReference type="NCBI Taxonomy" id="35572"/>
    <lineage>
        <taxon>Eukaryota</taxon>
        <taxon>Metazoa</taxon>
        <taxon>Ecdysozoa</taxon>
        <taxon>Arthropoda</taxon>
        <taxon>Hexapoda</taxon>
        <taxon>Insecta</taxon>
        <taxon>Pterygota</taxon>
        <taxon>Neoptera</taxon>
        <taxon>Endopterygota</taxon>
        <taxon>Diptera</taxon>
        <taxon>Nematocera</taxon>
        <taxon>Sciaroidea</taxon>
        <taxon>Sciaridae</taxon>
        <taxon>Pseudolycoriella</taxon>
    </lineage>
</organism>
<dbReference type="EMBL" id="WJQU01000004">
    <property type="protein sequence ID" value="KAJ6635235.1"/>
    <property type="molecule type" value="Genomic_DNA"/>
</dbReference>
<dbReference type="InterPro" id="IPR008555">
    <property type="entry name" value="SIKE"/>
</dbReference>
<protein>
    <submittedName>
        <fullName evidence="4">FGFR1 oncogene partner 2 like</fullName>
    </submittedName>
</protein>
<evidence type="ECO:0000313" key="4">
    <source>
        <dbReference type="EMBL" id="KAJ6635235.1"/>
    </source>
</evidence>
<keyword evidence="5" id="KW-1185">Reference proteome</keyword>
<evidence type="ECO:0000256" key="3">
    <source>
        <dbReference type="SAM" id="Coils"/>
    </source>
</evidence>
<dbReference type="PANTHER" id="PTHR12186">
    <property type="entry name" value="SIKE FAMILY MEMBER"/>
    <property type="match status" value="1"/>
</dbReference>